<dbReference type="PROSITE" id="PS51918">
    <property type="entry name" value="RADICAL_SAM"/>
    <property type="match status" value="1"/>
</dbReference>
<comment type="catalytic activity">
    <reaction evidence="11 12">
        <text>GTP + AH2 + S-adenosyl-L-methionine = (8S)-3',8-cyclo-7,8-dihydroguanosine 5'-triphosphate + 5'-deoxyadenosine + L-methionine + A + H(+)</text>
        <dbReference type="Rhea" id="RHEA:49576"/>
        <dbReference type="ChEBI" id="CHEBI:13193"/>
        <dbReference type="ChEBI" id="CHEBI:15378"/>
        <dbReference type="ChEBI" id="CHEBI:17319"/>
        <dbReference type="ChEBI" id="CHEBI:17499"/>
        <dbReference type="ChEBI" id="CHEBI:37565"/>
        <dbReference type="ChEBI" id="CHEBI:57844"/>
        <dbReference type="ChEBI" id="CHEBI:59789"/>
        <dbReference type="ChEBI" id="CHEBI:131766"/>
        <dbReference type="EC" id="4.1.99.22"/>
    </reaction>
</comment>
<evidence type="ECO:0000256" key="7">
    <source>
        <dbReference type="ARBA" id="ARBA00023014"/>
    </source>
</evidence>
<evidence type="ECO:0000259" key="13">
    <source>
        <dbReference type="PROSITE" id="PS51918"/>
    </source>
</evidence>
<comment type="pathway">
    <text evidence="12">Cofactor biosynthesis; molybdopterin biosynthesis.</text>
</comment>
<keyword evidence="6 12" id="KW-0408">Iron</keyword>
<dbReference type="EC" id="4.1.99.22" evidence="1 12"/>
<keyword evidence="8 12" id="KW-0342">GTP-binding</keyword>
<evidence type="ECO:0000256" key="1">
    <source>
        <dbReference type="ARBA" id="ARBA00012167"/>
    </source>
</evidence>
<evidence type="ECO:0000256" key="9">
    <source>
        <dbReference type="ARBA" id="ARBA00023150"/>
    </source>
</evidence>
<feature type="binding site" evidence="12">
    <location>
        <position position="88"/>
    </location>
    <ligand>
        <name>GTP</name>
        <dbReference type="ChEBI" id="CHEBI:37565"/>
    </ligand>
</feature>
<name>A0ABT3FSK4_9BACT</name>
<dbReference type="HAMAP" id="MF_01225_B">
    <property type="entry name" value="MoaA_B"/>
    <property type="match status" value="1"/>
</dbReference>
<dbReference type="CDD" id="cd01335">
    <property type="entry name" value="Radical_SAM"/>
    <property type="match status" value="1"/>
</dbReference>
<comment type="similarity">
    <text evidence="12">Belongs to the radical SAM superfamily. MoaA family.</text>
</comment>
<gene>
    <name evidence="12 14" type="primary">moaA</name>
    <name evidence="14" type="ORF">OKA04_17655</name>
</gene>
<sequence length="351" mass="38489">MPETFSFPVAAIRGHGSSVSLPVDQFGRGIRDLRISLTDRCNFRCRYCMPVEVFGPGYRFLPREDLLSFEEIVRLTCLLVPLGVEKVRLTGGEPLLRRGIEDLVAMLSSIDGVKDIAITTNGVLLAHHAEPLALAGLSRVTVSLDAIDPEIFARMNGVGAKVERVLAGINAAQTYGLKVKVNAVIQRGVNEGEVLPLARWAKSQGVDLRYIEYMDVGETNGWKLAEVVSAEELIGVLSTEFDLAPRDPAYRGEVAAHWRHRDGAGEIGVISSVTRPFCRDCQRLRLSADGKFFTCLFAADGHDIRGLLRSEAADDVLLAAVRGLWSARMDRYSEERGLVPHPKAEMSYLGG</sequence>
<dbReference type="EMBL" id="JAPDDS010000011">
    <property type="protein sequence ID" value="MCW1886568.1"/>
    <property type="molecule type" value="Genomic_DNA"/>
</dbReference>
<dbReference type="Gene3D" id="3.20.20.70">
    <property type="entry name" value="Aldolase class I"/>
    <property type="match status" value="1"/>
</dbReference>
<dbReference type="InterPro" id="IPR006638">
    <property type="entry name" value="Elp3/MiaA/NifB-like_rSAM"/>
</dbReference>
<dbReference type="InterPro" id="IPR013785">
    <property type="entry name" value="Aldolase_TIM"/>
</dbReference>
<proteinExistence type="inferred from homology"/>
<keyword evidence="2 12" id="KW-0004">4Fe-4S</keyword>
<dbReference type="SFLD" id="SFLDS00029">
    <property type="entry name" value="Radical_SAM"/>
    <property type="match status" value="1"/>
</dbReference>
<feature type="binding site" evidence="12">
    <location>
        <position position="45"/>
    </location>
    <ligand>
        <name>[4Fe-4S] cluster</name>
        <dbReference type="ChEBI" id="CHEBI:49883"/>
        <label>1</label>
        <note>4Fe-4S-S-AdoMet</note>
    </ligand>
</feature>
<dbReference type="InterPro" id="IPR000385">
    <property type="entry name" value="MoaA_NifB_PqqE_Fe-S-bd_CS"/>
</dbReference>
<keyword evidence="9 12" id="KW-0501">Molybdenum cofactor biosynthesis</keyword>
<protein>
    <recommendedName>
        <fullName evidence="1 12">GTP 3',8-cyclase</fullName>
        <ecNumber evidence="1 12">4.1.99.22</ecNumber>
    </recommendedName>
    <alternativeName>
        <fullName evidence="12">Molybdenum cofactor biosynthesis protein A</fullName>
    </alternativeName>
</protein>
<evidence type="ECO:0000256" key="2">
    <source>
        <dbReference type="ARBA" id="ARBA00022485"/>
    </source>
</evidence>
<comment type="caution">
    <text evidence="14">The sequence shown here is derived from an EMBL/GenBank/DDBJ whole genome shotgun (WGS) entry which is preliminary data.</text>
</comment>
<feature type="binding site" evidence="12">
    <location>
        <position position="214"/>
    </location>
    <ligand>
        <name>S-adenosyl-L-methionine</name>
        <dbReference type="ChEBI" id="CHEBI:59789"/>
    </ligand>
</feature>
<dbReference type="PANTHER" id="PTHR22960:SF0">
    <property type="entry name" value="MOLYBDENUM COFACTOR BIOSYNTHESIS PROTEIN 1"/>
    <property type="match status" value="1"/>
</dbReference>
<keyword evidence="3 12" id="KW-0949">S-adenosyl-L-methionine</keyword>
<dbReference type="InterPro" id="IPR010505">
    <property type="entry name" value="MoaA_twitch"/>
</dbReference>
<comment type="function">
    <text evidence="12">Catalyzes the cyclization of GTP to (8S)-3',8-cyclo-7,8-dihydroguanosine 5'-triphosphate.</text>
</comment>
<evidence type="ECO:0000256" key="6">
    <source>
        <dbReference type="ARBA" id="ARBA00023004"/>
    </source>
</evidence>
<dbReference type="PANTHER" id="PTHR22960">
    <property type="entry name" value="MOLYBDOPTERIN COFACTOR SYNTHESIS PROTEIN A"/>
    <property type="match status" value="1"/>
</dbReference>
<dbReference type="GO" id="GO:0061798">
    <property type="term" value="F:GTP 3',8'-cyclase activity"/>
    <property type="evidence" value="ECO:0007669"/>
    <property type="project" value="UniProtKB-EC"/>
</dbReference>
<keyword evidence="15" id="KW-1185">Reference proteome</keyword>
<dbReference type="InterPro" id="IPR040064">
    <property type="entry name" value="MoaA-like"/>
</dbReference>
<evidence type="ECO:0000313" key="15">
    <source>
        <dbReference type="Proteomes" id="UP001207930"/>
    </source>
</evidence>
<dbReference type="CDD" id="cd21117">
    <property type="entry name" value="Twitch_MoaA"/>
    <property type="match status" value="1"/>
</dbReference>
<dbReference type="Pfam" id="PF06463">
    <property type="entry name" value="Mob_synth_C"/>
    <property type="match status" value="1"/>
</dbReference>
<evidence type="ECO:0000256" key="11">
    <source>
        <dbReference type="ARBA" id="ARBA00048697"/>
    </source>
</evidence>
<evidence type="ECO:0000313" key="14">
    <source>
        <dbReference type="EMBL" id="MCW1886568.1"/>
    </source>
</evidence>
<feature type="binding site" evidence="12">
    <location>
        <position position="119"/>
    </location>
    <ligand>
        <name>GTP</name>
        <dbReference type="ChEBI" id="CHEBI:37565"/>
    </ligand>
</feature>
<keyword evidence="5 12" id="KW-0547">Nucleotide-binding</keyword>
<dbReference type="InterPro" id="IPR007197">
    <property type="entry name" value="rSAM"/>
</dbReference>
<feature type="binding site" evidence="12">
    <location>
        <position position="180"/>
    </location>
    <ligand>
        <name>GTP</name>
        <dbReference type="ChEBI" id="CHEBI:37565"/>
    </ligand>
</feature>
<dbReference type="SFLD" id="SFLDG01386">
    <property type="entry name" value="main_SPASM_domain-containing"/>
    <property type="match status" value="1"/>
</dbReference>
<feature type="binding site" evidence="12">
    <location>
        <position position="34"/>
    </location>
    <ligand>
        <name>GTP</name>
        <dbReference type="ChEBI" id="CHEBI:37565"/>
    </ligand>
</feature>
<dbReference type="PROSITE" id="PS01305">
    <property type="entry name" value="MOAA_NIFB_PQQE"/>
    <property type="match status" value="1"/>
</dbReference>
<feature type="binding site" evidence="12">
    <location>
        <begin position="283"/>
        <end position="285"/>
    </location>
    <ligand>
        <name>GTP</name>
        <dbReference type="ChEBI" id="CHEBI:37565"/>
    </ligand>
</feature>
<dbReference type="SFLD" id="SFLDG01383">
    <property type="entry name" value="cyclic_pyranopterin_phosphate"/>
    <property type="match status" value="1"/>
</dbReference>
<evidence type="ECO:0000256" key="5">
    <source>
        <dbReference type="ARBA" id="ARBA00022741"/>
    </source>
</evidence>
<keyword evidence="7 12" id="KW-0411">Iron-sulfur</keyword>
<dbReference type="InterPro" id="IPR013483">
    <property type="entry name" value="MoaA"/>
</dbReference>
<accession>A0ABT3FSK4</accession>
<dbReference type="SUPFAM" id="SSF102114">
    <property type="entry name" value="Radical SAM enzymes"/>
    <property type="match status" value="1"/>
</dbReference>
<feature type="binding site" evidence="12">
    <location>
        <position position="41"/>
    </location>
    <ligand>
        <name>[4Fe-4S] cluster</name>
        <dbReference type="ChEBI" id="CHEBI:49883"/>
        <label>1</label>
        <note>4Fe-4S-S-AdoMet</note>
    </ligand>
</feature>
<dbReference type="RefSeq" id="WP_264502524.1">
    <property type="nucleotide sequence ID" value="NZ_JAPDDS010000011.1"/>
</dbReference>
<feature type="binding site" evidence="12">
    <location>
        <position position="143"/>
    </location>
    <ligand>
        <name>S-adenosyl-L-methionine</name>
        <dbReference type="ChEBI" id="CHEBI:59789"/>
    </ligand>
</feature>
<feature type="binding site" evidence="12">
    <location>
        <position position="281"/>
    </location>
    <ligand>
        <name>[4Fe-4S] cluster</name>
        <dbReference type="ChEBI" id="CHEBI:49883"/>
        <label>2</label>
        <note>4Fe-4S-substrate</note>
    </ligand>
</feature>
<feature type="binding site" evidence="12">
    <location>
        <position position="278"/>
    </location>
    <ligand>
        <name>[4Fe-4S] cluster</name>
        <dbReference type="ChEBI" id="CHEBI:49883"/>
        <label>2</label>
        <note>4Fe-4S-substrate</note>
    </ligand>
</feature>
<evidence type="ECO:0000256" key="3">
    <source>
        <dbReference type="ARBA" id="ARBA00022691"/>
    </source>
</evidence>
<keyword evidence="4 12" id="KW-0479">Metal-binding</keyword>
<dbReference type="Pfam" id="PF04055">
    <property type="entry name" value="Radical_SAM"/>
    <property type="match status" value="1"/>
</dbReference>
<dbReference type="NCBIfam" id="TIGR02666">
    <property type="entry name" value="moaA"/>
    <property type="match status" value="1"/>
</dbReference>
<dbReference type="InterPro" id="IPR050105">
    <property type="entry name" value="MoCo_biosynth_MoaA/MoaC"/>
</dbReference>
<dbReference type="SFLD" id="SFLDG01067">
    <property type="entry name" value="SPASM/twitch_domain_containing"/>
    <property type="match status" value="1"/>
</dbReference>
<evidence type="ECO:0000256" key="4">
    <source>
        <dbReference type="ARBA" id="ARBA00022723"/>
    </source>
</evidence>
<organism evidence="14 15">
    <name type="scientific">Luteolibacter flavescens</name>
    <dbReference type="NCBI Taxonomy" id="1859460"/>
    <lineage>
        <taxon>Bacteria</taxon>
        <taxon>Pseudomonadati</taxon>
        <taxon>Verrucomicrobiota</taxon>
        <taxon>Verrucomicrobiia</taxon>
        <taxon>Verrucomicrobiales</taxon>
        <taxon>Verrucomicrobiaceae</taxon>
        <taxon>Luteolibacter</taxon>
    </lineage>
</organism>
<keyword evidence="10 12" id="KW-0456">Lyase</keyword>
<feature type="binding site" evidence="12">
    <location>
        <position position="92"/>
    </location>
    <ligand>
        <name>S-adenosyl-L-methionine</name>
        <dbReference type="ChEBI" id="CHEBI:59789"/>
    </ligand>
</feature>
<feature type="domain" description="Radical SAM core" evidence="13">
    <location>
        <begin position="25"/>
        <end position="246"/>
    </location>
</feature>
<feature type="binding site" evidence="12">
    <location>
        <position position="295"/>
    </location>
    <ligand>
        <name>[4Fe-4S] cluster</name>
        <dbReference type="ChEBI" id="CHEBI:49883"/>
        <label>2</label>
        <note>4Fe-4S-substrate</note>
    </ligand>
</feature>
<dbReference type="SMART" id="SM00729">
    <property type="entry name" value="Elp3"/>
    <property type="match status" value="1"/>
</dbReference>
<dbReference type="Proteomes" id="UP001207930">
    <property type="component" value="Unassembled WGS sequence"/>
</dbReference>
<comment type="subunit">
    <text evidence="12">Monomer and homodimer.</text>
</comment>
<evidence type="ECO:0000256" key="12">
    <source>
        <dbReference type="HAMAP-Rule" id="MF_01225"/>
    </source>
</evidence>
<reference evidence="14 15" key="1">
    <citation type="submission" date="2022-10" db="EMBL/GenBank/DDBJ databases">
        <title>Luteolibacter flavescens strain MCCC 1K03193, whole genome shotgun sequencing project.</title>
        <authorList>
            <person name="Zhao G."/>
            <person name="Shen L."/>
        </authorList>
    </citation>
    <scope>NUCLEOTIDE SEQUENCE [LARGE SCALE GENOMIC DNA]</scope>
    <source>
        <strain evidence="14 15">MCCC 1K03193</strain>
    </source>
</reference>
<feature type="binding site" evidence="12">
    <location>
        <position position="47"/>
    </location>
    <ligand>
        <name>S-adenosyl-L-methionine</name>
        <dbReference type="ChEBI" id="CHEBI:59789"/>
    </ligand>
</feature>
<dbReference type="InterPro" id="IPR058240">
    <property type="entry name" value="rSAM_sf"/>
</dbReference>
<feature type="binding site" evidence="12">
    <location>
        <position position="48"/>
    </location>
    <ligand>
        <name>[4Fe-4S] cluster</name>
        <dbReference type="ChEBI" id="CHEBI:49883"/>
        <label>1</label>
        <note>4Fe-4S-S-AdoMet</note>
    </ligand>
</feature>
<evidence type="ECO:0000256" key="10">
    <source>
        <dbReference type="ARBA" id="ARBA00023239"/>
    </source>
</evidence>
<evidence type="ECO:0000256" key="8">
    <source>
        <dbReference type="ARBA" id="ARBA00023134"/>
    </source>
</evidence>
<comment type="cofactor">
    <cofactor evidence="12">
        <name>[4Fe-4S] cluster</name>
        <dbReference type="ChEBI" id="CHEBI:49883"/>
    </cofactor>
    <text evidence="12">Binds 2 [4Fe-4S] clusters. Binds 1 [4Fe-4S] cluster coordinated with 3 cysteines and an exchangeable S-adenosyl-L-methionine and 1 [4Fe-4S] cluster coordinated with 3 cysteines and the GTP-derived substrate.</text>
</comment>